<dbReference type="GO" id="GO:0046872">
    <property type="term" value="F:metal ion binding"/>
    <property type="evidence" value="ECO:0007669"/>
    <property type="project" value="UniProtKB-KW"/>
</dbReference>
<dbReference type="Pfam" id="PF00689">
    <property type="entry name" value="Cation_ATPase_C"/>
    <property type="match status" value="1"/>
</dbReference>
<protein>
    <submittedName>
        <fullName evidence="10">Mg(2+) transport ATPase, P-type</fullName>
    </submittedName>
</protein>
<keyword evidence="5 7" id="KW-1133">Transmembrane helix</keyword>
<dbReference type="Gene3D" id="1.20.1110.10">
    <property type="entry name" value="Calcium-transporting ATPase, transmembrane domain"/>
    <property type="match status" value="1"/>
</dbReference>
<feature type="transmembrane region" description="Helical" evidence="7">
    <location>
        <begin position="324"/>
        <end position="347"/>
    </location>
</feature>
<feature type="transmembrane region" description="Helical" evidence="7">
    <location>
        <begin position="88"/>
        <end position="105"/>
    </location>
</feature>
<evidence type="ECO:0000313" key="10">
    <source>
        <dbReference type="EMBL" id="ATZ18754.1"/>
    </source>
</evidence>
<dbReference type="Gene3D" id="3.40.50.1000">
    <property type="entry name" value="HAD superfamily/HAD-like"/>
    <property type="match status" value="1"/>
</dbReference>
<evidence type="ECO:0000259" key="8">
    <source>
        <dbReference type="Pfam" id="PF00122"/>
    </source>
</evidence>
<dbReference type="InterPro" id="IPR059000">
    <property type="entry name" value="ATPase_P-type_domA"/>
</dbReference>
<feature type="transmembrane region" description="Helical" evidence="7">
    <location>
        <begin position="743"/>
        <end position="764"/>
    </location>
</feature>
<keyword evidence="2 7" id="KW-0812">Transmembrane</keyword>
<accession>A0A2K8NYD0</accession>
<feature type="domain" description="P-type ATPase A" evidence="8">
    <location>
        <begin position="174"/>
        <end position="267"/>
    </location>
</feature>
<dbReference type="PANTHER" id="PTHR24093">
    <property type="entry name" value="CATION TRANSPORTING ATPASE"/>
    <property type="match status" value="1"/>
</dbReference>
<evidence type="ECO:0000256" key="4">
    <source>
        <dbReference type="ARBA" id="ARBA00022842"/>
    </source>
</evidence>
<dbReference type="GO" id="GO:0005886">
    <property type="term" value="C:plasma membrane"/>
    <property type="evidence" value="ECO:0007669"/>
    <property type="project" value="TreeGrafter"/>
</dbReference>
<keyword evidence="6 7" id="KW-0472">Membrane</keyword>
<reference evidence="10 11" key="1">
    <citation type="submission" date="2017-11" db="EMBL/GenBank/DDBJ databases">
        <title>Genome sequence of Entomoplasma somnilux PYAN-1 (ATCC 49194).</title>
        <authorList>
            <person name="Lo W.-S."/>
            <person name="Gasparich G.E."/>
            <person name="Kuo C.-H."/>
        </authorList>
    </citation>
    <scope>NUCLEOTIDE SEQUENCE [LARGE SCALE GENOMIC DNA]</scope>
    <source>
        <strain evidence="10 11">PYAN-1</strain>
    </source>
</reference>
<comment type="subcellular location">
    <subcellularLocation>
        <location evidence="1">Membrane</location>
        <topology evidence="1">Multi-pass membrane protein</topology>
    </subcellularLocation>
</comment>
<dbReference type="InterPro" id="IPR008250">
    <property type="entry name" value="ATPase_P-typ_transduc_dom_A_sf"/>
</dbReference>
<dbReference type="InterPro" id="IPR023299">
    <property type="entry name" value="ATPase_P-typ_cyto_dom_N"/>
</dbReference>
<proteinExistence type="predicted"/>
<dbReference type="InterPro" id="IPR023298">
    <property type="entry name" value="ATPase_P-typ_TM_dom_sf"/>
</dbReference>
<dbReference type="Gene3D" id="2.70.150.10">
    <property type="entry name" value="Calcium-transporting ATPase, cytoplasmic transduction domain A"/>
    <property type="match status" value="1"/>
</dbReference>
<dbReference type="GO" id="GO:0000166">
    <property type="term" value="F:nucleotide binding"/>
    <property type="evidence" value="ECO:0007669"/>
    <property type="project" value="InterPro"/>
</dbReference>
<feature type="transmembrane region" description="Helical" evidence="7">
    <location>
        <begin position="827"/>
        <end position="847"/>
    </location>
</feature>
<evidence type="ECO:0000256" key="1">
    <source>
        <dbReference type="ARBA" id="ARBA00004141"/>
    </source>
</evidence>
<name>A0A2K8NYD0_9MOLU</name>
<feature type="transmembrane region" description="Helical" evidence="7">
    <location>
        <begin position="896"/>
        <end position="917"/>
    </location>
</feature>
<dbReference type="Proteomes" id="UP000232230">
    <property type="component" value="Chromosome"/>
</dbReference>
<dbReference type="SUPFAM" id="SSF81665">
    <property type="entry name" value="Calcium ATPase, transmembrane domain M"/>
    <property type="match status" value="1"/>
</dbReference>
<sequence length="926" mass="105743">MVNNTLEKPKVFKNKLKRNEWPHKNDIKIFANLSINETVEKLNVETLGLTEKYISKHQKSKRVLKKEHKKKYRFAFWKHLLKNLKEPFTLLLLAIAIYNLVMYGLEQNITNIAGGLLVVFLVGASIIFDISAEYSMHKSNNKIKTGSNELVGCLRNIILSPNTLLTSEDILLQKVTRIRKEELFVGDIIYLRSGDVVPVDCKVIHKNNLKLTQEVMNGAKTPIEKKAFNTYNGDNLFQLTNILYRGTKVVDGSCWAIVIYKSAETYFEFKQAKAKNNQPKSIFFDKVKDVTKFLVRSVIIFVPMIFILAVILEGFSTDFKNIDIYLDSLVFSMAIAVALAPDALPLIMTSAFSKSRKLLAKKNIISRDITAVQNIGVMDVVMIDYEDIFVHKNFRLEEIVNLKLEADSEIAKLSLLSFLASPSDNRDINSAIAKSRKMIGLKNQINDKYKVIRTISSLAHPGVYTTVVEDKQGQRWAISRGALTTILNSCNKFNDTNNEVKAINKQNLNKTLQEAFVAITNKSYISVGIAIKKVNDINKDNEEEIIKDNFTLIGLVNLKQEAKPKVNEQLKLLSKSALSLKLFSQRTLEYALSMTKNLDFKVSDYISGPEIQNMTDKELQKVVEKINLFYDMDPLTEVRVINILKKLKHTVGYIGRDLNSSLQILNANVGITTHDSDVFAKNCANMLIGNDGIYEVLTAIKQSRRSLVNVMKFVKIKTVWSISITIKLIIGLFLLGNESISEIQLLVQNLIFDFVEYMIIYDWVDERYTKRPVSWDTKSILKFAIWNGVIIQIISLVNLAITGFVLYPDMFSDIKNGVEGYESKLAILQTIIWTEDSIIHLISVLIIRNHYKSILTDNAAYGLLLSILIAGILFFIIPFIPEIKFTFNIQPPKFEWYLYSLGLFVIYTILASLWKWIYVHYFHKWL</sequence>
<evidence type="ECO:0000259" key="9">
    <source>
        <dbReference type="Pfam" id="PF00689"/>
    </source>
</evidence>
<keyword evidence="3" id="KW-0479">Metal-binding</keyword>
<evidence type="ECO:0000256" key="5">
    <source>
        <dbReference type="ARBA" id="ARBA00022989"/>
    </source>
</evidence>
<dbReference type="Gene3D" id="3.40.1110.10">
    <property type="entry name" value="Calcium-transporting ATPase, cytoplasmic domain N"/>
    <property type="match status" value="1"/>
</dbReference>
<dbReference type="PANTHER" id="PTHR24093:SF128">
    <property type="entry name" value="MAGNESIUM-TRANSPORTING ATPASE, P-TYPE 1"/>
    <property type="match status" value="1"/>
</dbReference>
<dbReference type="InterPro" id="IPR006068">
    <property type="entry name" value="ATPase_P-typ_cation-transptr_C"/>
</dbReference>
<dbReference type="SUPFAM" id="SSF81660">
    <property type="entry name" value="Metal cation-transporting ATPase, ATP-binding domain N"/>
    <property type="match status" value="1"/>
</dbReference>
<feature type="transmembrane region" description="Helical" evidence="7">
    <location>
        <begin position="293"/>
        <end position="312"/>
    </location>
</feature>
<dbReference type="SUPFAM" id="SSF56784">
    <property type="entry name" value="HAD-like"/>
    <property type="match status" value="1"/>
</dbReference>
<evidence type="ECO:0000256" key="2">
    <source>
        <dbReference type="ARBA" id="ARBA00022692"/>
    </source>
</evidence>
<dbReference type="InterPro" id="IPR023214">
    <property type="entry name" value="HAD_sf"/>
</dbReference>
<dbReference type="SUPFAM" id="SSF81653">
    <property type="entry name" value="Calcium ATPase, transduction domain A"/>
    <property type="match status" value="1"/>
</dbReference>
<dbReference type="GO" id="GO:0019829">
    <property type="term" value="F:ATPase-coupled monoatomic cation transmembrane transporter activity"/>
    <property type="evidence" value="ECO:0007669"/>
    <property type="project" value="TreeGrafter"/>
</dbReference>
<keyword evidence="11" id="KW-1185">Reference proteome</keyword>
<keyword evidence="4" id="KW-0460">Magnesium</keyword>
<dbReference type="Pfam" id="PF00122">
    <property type="entry name" value="E1-E2_ATPase"/>
    <property type="match status" value="1"/>
</dbReference>
<dbReference type="RefSeq" id="WP_024863277.1">
    <property type="nucleotide sequence ID" value="NZ_CP024965.1"/>
</dbReference>
<feature type="transmembrane region" description="Helical" evidence="7">
    <location>
        <begin position="785"/>
        <end position="807"/>
    </location>
</feature>
<feature type="transmembrane region" description="Helical" evidence="7">
    <location>
        <begin position="859"/>
        <end position="880"/>
    </location>
</feature>
<feature type="transmembrane region" description="Helical" evidence="7">
    <location>
        <begin position="111"/>
        <end position="132"/>
    </location>
</feature>
<organism evidence="10 11">
    <name type="scientific">Williamsoniiplasma somnilux</name>
    <dbReference type="NCBI Taxonomy" id="215578"/>
    <lineage>
        <taxon>Bacteria</taxon>
        <taxon>Bacillati</taxon>
        <taxon>Mycoplasmatota</taxon>
        <taxon>Mollicutes</taxon>
        <taxon>Entomoplasmatales</taxon>
        <taxon>Williamsoniiplasma</taxon>
    </lineage>
</organism>
<evidence type="ECO:0000256" key="7">
    <source>
        <dbReference type="SAM" id="Phobius"/>
    </source>
</evidence>
<feature type="domain" description="Cation-transporting P-type ATPase C-terminal" evidence="9">
    <location>
        <begin position="741"/>
        <end position="917"/>
    </location>
</feature>
<evidence type="ECO:0000256" key="3">
    <source>
        <dbReference type="ARBA" id="ARBA00022723"/>
    </source>
</evidence>
<feature type="transmembrane region" description="Helical" evidence="7">
    <location>
        <begin position="719"/>
        <end position="737"/>
    </location>
</feature>
<evidence type="ECO:0000313" key="11">
    <source>
        <dbReference type="Proteomes" id="UP000232230"/>
    </source>
</evidence>
<dbReference type="InterPro" id="IPR036412">
    <property type="entry name" value="HAD-like_sf"/>
</dbReference>
<dbReference type="EMBL" id="CP024965">
    <property type="protein sequence ID" value="ATZ18754.1"/>
    <property type="molecule type" value="Genomic_DNA"/>
</dbReference>
<dbReference type="AlphaFoldDB" id="A0A2K8NYD0"/>
<gene>
    <name evidence="10" type="primary">mgtA</name>
    <name evidence="10" type="ORF">ESOMN_v1c03720</name>
</gene>
<evidence type="ECO:0000256" key="6">
    <source>
        <dbReference type="ARBA" id="ARBA00023136"/>
    </source>
</evidence>
<dbReference type="KEGG" id="esx:ESOMN_v1c03720"/>